<gene>
    <name evidence="2" type="ORF">SAMN04488018_10222</name>
</gene>
<dbReference type="RefSeq" id="WP_074744433.1">
    <property type="nucleotide sequence ID" value="NZ_FNYS01000002.1"/>
</dbReference>
<dbReference type="PROSITE" id="PS51257">
    <property type="entry name" value="PROKAR_LIPOPROTEIN"/>
    <property type="match status" value="1"/>
</dbReference>
<accession>A0A1H6RV87</accession>
<dbReference type="EMBL" id="FNYS01000002">
    <property type="protein sequence ID" value="SEI57384.1"/>
    <property type="molecule type" value="Genomic_DNA"/>
</dbReference>
<dbReference type="AlphaFoldDB" id="A0A1H6RV87"/>
<evidence type="ECO:0000313" key="3">
    <source>
        <dbReference type="Proteomes" id="UP000183077"/>
    </source>
</evidence>
<proteinExistence type="predicted"/>
<dbReference type="Gene3D" id="2.60.120.1350">
    <property type="entry name" value="Protein of unknown function DUF4465"/>
    <property type="match status" value="1"/>
</dbReference>
<evidence type="ECO:0000313" key="2">
    <source>
        <dbReference type="EMBL" id="SEI57384.1"/>
    </source>
</evidence>
<dbReference type="GeneID" id="82255714"/>
<name>A0A1H6RV87_9FLAO</name>
<feature type="chain" id="PRO_5010350718" description="PKD domain-containing protein" evidence="1">
    <location>
        <begin position="26"/>
        <end position="365"/>
    </location>
</feature>
<evidence type="ECO:0000256" key="1">
    <source>
        <dbReference type="SAM" id="SignalP"/>
    </source>
</evidence>
<feature type="signal peptide" evidence="1">
    <location>
        <begin position="1"/>
        <end position="25"/>
    </location>
</feature>
<organism evidence="2 3">
    <name type="scientific">Myroides marinus</name>
    <dbReference type="NCBI Taxonomy" id="703342"/>
    <lineage>
        <taxon>Bacteria</taxon>
        <taxon>Pseudomonadati</taxon>
        <taxon>Bacteroidota</taxon>
        <taxon>Flavobacteriia</taxon>
        <taxon>Flavobacteriales</taxon>
        <taxon>Flavobacteriaceae</taxon>
        <taxon>Myroides</taxon>
    </lineage>
</organism>
<dbReference type="Proteomes" id="UP000183077">
    <property type="component" value="Unassembled WGS sequence"/>
</dbReference>
<keyword evidence="1" id="KW-0732">Signal</keyword>
<reference evidence="2 3" key="1">
    <citation type="submission" date="2016-10" db="EMBL/GenBank/DDBJ databases">
        <authorList>
            <person name="de Groot N.N."/>
        </authorList>
    </citation>
    <scope>NUCLEOTIDE SEQUENCE [LARGE SCALE GENOMIC DNA]</scope>
    <source>
        <strain evidence="2 3">DSM 23048</strain>
    </source>
</reference>
<evidence type="ECO:0008006" key="4">
    <source>
        <dbReference type="Google" id="ProtNLM"/>
    </source>
</evidence>
<sequence>MKKHLLKFSSILFLGLTLLTATVFTSCSNDDNVPYSIPTFSGNVESVTFDEVTIDPKLNNNGASYRWINNATQQVLSTQQVLKYTFNTPGTYNLVLSEQNGSSYRYYTYNVIVSKSYNYNYVTLDLSTFNLTDGLNAQGGKIWSKTYTDKVLLQHQIFTFSHTSEYPATWDGFTVSNVNDDKNYNQDGSAGFIENQWGSMAKGGLKGEGSPFIIGYWSYYMKDWQATAGTFNEKQYSNWIKIGNGKDSYKAVDINISNHPWPYYGNLTGDSFARKFEKGDYFKVMIYGVDKNNKINPKPVTHYLADFRGDKLIMSKDWNKVDLSSLGEVSYLVFQMETTDAGDYGPNTAVYFCMDGLTVDKIDKN</sequence>
<dbReference type="InterPro" id="IPR027828">
    <property type="entry name" value="DUF4465"/>
</dbReference>
<dbReference type="Pfam" id="PF14717">
    <property type="entry name" value="DUF4465"/>
    <property type="match status" value="1"/>
</dbReference>
<protein>
    <recommendedName>
        <fullName evidence="4">PKD domain-containing protein</fullName>
    </recommendedName>
</protein>